<protein>
    <submittedName>
        <fullName evidence="4">Class I SAM-dependent methyltransferase</fullName>
    </submittedName>
</protein>
<dbReference type="Pfam" id="PF13649">
    <property type="entry name" value="Methyltransf_25"/>
    <property type="match status" value="1"/>
</dbReference>
<dbReference type="InterPro" id="IPR029063">
    <property type="entry name" value="SAM-dependent_MTases_sf"/>
</dbReference>
<evidence type="ECO:0000313" key="4">
    <source>
        <dbReference type="EMBL" id="MCM4077023.1"/>
    </source>
</evidence>
<proteinExistence type="predicted"/>
<dbReference type="InterPro" id="IPR041698">
    <property type="entry name" value="Methyltransf_25"/>
</dbReference>
<feature type="domain" description="Methyltransferase" evidence="3">
    <location>
        <begin position="37"/>
        <end position="124"/>
    </location>
</feature>
<keyword evidence="1 4" id="KW-0489">Methyltransferase</keyword>
<reference evidence="4 5" key="1">
    <citation type="submission" date="2022-06" db="EMBL/GenBank/DDBJ databases">
        <title>Actinoplanes abujensis sp. nov., isolated from Nigerian arid soil.</title>
        <authorList>
            <person name="Ding P."/>
        </authorList>
    </citation>
    <scope>NUCLEOTIDE SEQUENCE [LARGE SCALE GENOMIC DNA]</scope>
    <source>
        <strain evidence="5">TRM88002</strain>
    </source>
</reference>
<dbReference type="Proteomes" id="UP001523216">
    <property type="component" value="Unassembled WGS sequence"/>
</dbReference>
<dbReference type="GO" id="GO:0008168">
    <property type="term" value="F:methyltransferase activity"/>
    <property type="evidence" value="ECO:0007669"/>
    <property type="project" value="UniProtKB-KW"/>
</dbReference>
<dbReference type="PANTHER" id="PTHR44942:SF4">
    <property type="entry name" value="METHYLTRANSFERASE TYPE 11 DOMAIN-CONTAINING PROTEIN"/>
    <property type="match status" value="1"/>
</dbReference>
<sequence length="242" mass="26866">MAQVFGEVAALYDDVRPGYPDEVRRGILDYGGPPDGIVELGAGTGKGTELLVGFDTWLTALEPDPRMAAVLRTKFPQVDVVVAPFEQWSPPERRPELVACALAWHWMDAATRNRRAFDTLAPGGTLAVFGHKYAYADPVQDRAIGDVLRSVDPTVVERADHWVRDDVVASGVWSDVVERCFTSYPVLPKQRYLELMQTFAPFRRHTADEQRRTLEGLDAAIDGFGGTVHLKLMTSLVLARRS</sequence>
<dbReference type="SUPFAM" id="SSF53335">
    <property type="entry name" value="S-adenosyl-L-methionine-dependent methyltransferases"/>
    <property type="match status" value="1"/>
</dbReference>
<dbReference type="InterPro" id="IPR051052">
    <property type="entry name" value="Diverse_substrate_MTase"/>
</dbReference>
<dbReference type="Gene3D" id="3.40.50.150">
    <property type="entry name" value="Vaccinia Virus protein VP39"/>
    <property type="match status" value="1"/>
</dbReference>
<keyword evidence="2" id="KW-0808">Transferase</keyword>
<dbReference type="CDD" id="cd02440">
    <property type="entry name" value="AdoMet_MTases"/>
    <property type="match status" value="1"/>
</dbReference>
<dbReference type="RefSeq" id="WP_251796882.1">
    <property type="nucleotide sequence ID" value="NZ_JAMQOL010000006.1"/>
</dbReference>
<dbReference type="GO" id="GO:0032259">
    <property type="term" value="P:methylation"/>
    <property type="evidence" value="ECO:0007669"/>
    <property type="project" value="UniProtKB-KW"/>
</dbReference>
<evidence type="ECO:0000259" key="3">
    <source>
        <dbReference type="Pfam" id="PF13649"/>
    </source>
</evidence>
<keyword evidence="5" id="KW-1185">Reference proteome</keyword>
<comment type="caution">
    <text evidence="4">The sequence shown here is derived from an EMBL/GenBank/DDBJ whole genome shotgun (WGS) entry which is preliminary data.</text>
</comment>
<dbReference type="PANTHER" id="PTHR44942">
    <property type="entry name" value="METHYLTRANSF_11 DOMAIN-CONTAINING PROTEIN"/>
    <property type="match status" value="1"/>
</dbReference>
<evidence type="ECO:0000256" key="1">
    <source>
        <dbReference type="ARBA" id="ARBA00022603"/>
    </source>
</evidence>
<organism evidence="4 5">
    <name type="scientific">Paractinoplanes hotanensis</name>
    <dbReference type="NCBI Taxonomy" id="2906497"/>
    <lineage>
        <taxon>Bacteria</taxon>
        <taxon>Bacillati</taxon>
        <taxon>Actinomycetota</taxon>
        <taxon>Actinomycetes</taxon>
        <taxon>Micromonosporales</taxon>
        <taxon>Micromonosporaceae</taxon>
        <taxon>Paractinoplanes</taxon>
    </lineage>
</organism>
<evidence type="ECO:0000313" key="5">
    <source>
        <dbReference type="Proteomes" id="UP001523216"/>
    </source>
</evidence>
<dbReference type="EMBL" id="JAMQOL010000006">
    <property type="protein sequence ID" value="MCM4077023.1"/>
    <property type="molecule type" value="Genomic_DNA"/>
</dbReference>
<name>A0ABT0XTC5_9ACTN</name>
<evidence type="ECO:0000256" key="2">
    <source>
        <dbReference type="ARBA" id="ARBA00022679"/>
    </source>
</evidence>
<gene>
    <name evidence="4" type="ORF">LXN57_05520</name>
</gene>
<accession>A0ABT0XTC5</accession>